<keyword evidence="4" id="KW-1185">Reference proteome</keyword>
<dbReference type="Pfam" id="PF13191">
    <property type="entry name" value="AAA_16"/>
    <property type="match status" value="1"/>
</dbReference>
<dbReference type="PANTHER" id="PTHR46082">
    <property type="entry name" value="ATP/GTP-BINDING PROTEIN-RELATED"/>
    <property type="match status" value="1"/>
</dbReference>
<dbReference type="EMBL" id="JBJVNE010000011">
    <property type="protein sequence ID" value="MFM9648970.1"/>
    <property type="molecule type" value="Genomic_DNA"/>
</dbReference>
<comment type="caution">
    <text evidence="3">The sequence shown here is derived from an EMBL/GenBank/DDBJ whole genome shotgun (WGS) entry which is preliminary data.</text>
</comment>
<dbReference type="NCBIfam" id="NF040586">
    <property type="entry name" value="FxSxx_TPR"/>
    <property type="match status" value="1"/>
</dbReference>
<gene>
    <name evidence="3" type="primary">fxsT</name>
    <name evidence="3" type="ORF">ACKI1S_22820</name>
</gene>
<dbReference type="RefSeq" id="WP_229894793.1">
    <property type="nucleotide sequence ID" value="NZ_BMVS01000024.1"/>
</dbReference>
<organism evidence="3 4">
    <name type="scientific">Streptomyces galilaeus</name>
    <dbReference type="NCBI Taxonomy" id="33899"/>
    <lineage>
        <taxon>Bacteria</taxon>
        <taxon>Bacillati</taxon>
        <taxon>Actinomycetota</taxon>
        <taxon>Actinomycetes</taxon>
        <taxon>Kitasatosporales</taxon>
        <taxon>Streptomycetaceae</taxon>
        <taxon>Streptomyces</taxon>
    </lineage>
</organism>
<accession>A0ABW9IKF3</accession>
<sequence>MSAGPPLSSPSPVSLVYAGVSNGWAQWISWALAQEGCAVHELRWSPLSRLPGVDELLDFFGRPGRVLLVLDDWYLRFDTGRNREWAQVLHHVMPRLRDRVGAVTVTTRALPDEAVSLGAVTLRGVGPEEARRRVLGKVGLVPRRPYLRPGGGPRYPEDPPAVTNAPRRNPRFTGREDLLDEAHDVLTSRNGQGRRVLLHGPPGVGKSQTATEYARRFSGEHDVIWWVPAATKAAAREGFAALARLVGLGEGDQLTGQIEALQRAFAHDEGRWLVIFDGAEDVEEIAPLLPEGRGQILITAQTDAWTRHGAVARELPPFDREESVAFACRRAPQMSERQAGELADLLGDLPLLIDQSAAWIDANPAADIAQYLTALRHGEPHGPGTSTDVPPAHRLVWARTLRSLEERSPSVHALLLLLTFFNPDTLPVRLLRSARPSGLPAHLAGLATEPGAWDAALLAISELTSLRVEYDTDSRQDLVSVVSLRMHRSFRRFVRAGLTADTERIYAATAARVLVDSDPGEPGNPAHWQRYAELLPHLDPSGAVDSEDGDVRRLVLNCVEYLRVRGEYQGGLLLTRRILNSLRSASGATDRGALATADQEARMLRGLGRYAEAEKAGRAMLTFLDSTGATGAELLRAKDGLGGTLMARGRYDEARALYEEAARAAAERGERYEPQALQFRTNLALTLGLQGHYAESCAVHREVYDRRVALLGSRERRTLQSGSYTARMLRLLGRLGEARSLQEYNVHLLRRTLDEDHRQTLLAEHNLALCLRRDGEPEAALETMREVRRRLILLSGADHPDVLLVSLDYAMLLRALGHQDKARRLVESTAEAYAHKLGEQHPYTIGARNNRAMLLLDDGETDAARDLAVRSTQELEAAVGRGHVWAVGCALNGASALAAAGDPRAAVALGRDALDRAVAAVGAGHVLAVNLEAGLAQDLRLLGETEEADEREGRALETLAATHGADHAQTWYMRSRARPYWDFEGQPI</sequence>
<dbReference type="Pfam" id="PF07721">
    <property type="entry name" value="TPR_4"/>
    <property type="match status" value="1"/>
</dbReference>
<reference evidence="3 4" key="1">
    <citation type="submission" date="2024-12" db="EMBL/GenBank/DDBJ databases">
        <title>Forecasting of Potato common scab and diversities of Pathogenic streptomyces spp. in china.</title>
        <authorList>
            <person name="Handique U."/>
            <person name="Wu J."/>
        </authorList>
    </citation>
    <scope>NUCLEOTIDE SEQUENCE [LARGE SCALE GENOMIC DNA]</scope>
    <source>
        <strain evidence="3 4">ZRIMU1585</strain>
    </source>
</reference>
<evidence type="ECO:0000259" key="2">
    <source>
        <dbReference type="Pfam" id="PF13191"/>
    </source>
</evidence>
<dbReference type="Pfam" id="PF13374">
    <property type="entry name" value="TPR_10"/>
    <property type="match status" value="4"/>
</dbReference>
<feature type="domain" description="Orc1-like AAA ATPase" evidence="2">
    <location>
        <begin position="171"/>
        <end position="265"/>
    </location>
</feature>
<dbReference type="InterPro" id="IPR041664">
    <property type="entry name" value="AAA_16"/>
</dbReference>
<dbReference type="SUPFAM" id="SSF52540">
    <property type="entry name" value="P-loop containing nucleoside triphosphate hydrolases"/>
    <property type="match status" value="1"/>
</dbReference>
<dbReference type="InterPro" id="IPR011990">
    <property type="entry name" value="TPR-like_helical_dom_sf"/>
</dbReference>
<evidence type="ECO:0000313" key="4">
    <source>
        <dbReference type="Proteomes" id="UP001631993"/>
    </source>
</evidence>
<dbReference type="Proteomes" id="UP001631993">
    <property type="component" value="Unassembled WGS sequence"/>
</dbReference>
<evidence type="ECO:0000256" key="1">
    <source>
        <dbReference type="SAM" id="MobiDB-lite"/>
    </source>
</evidence>
<dbReference type="Gene3D" id="3.40.50.300">
    <property type="entry name" value="P-loop containing nucleotide triphosphate hydrolases"/>
    <property type="match status" value="1"/>
</dbReference>
<evidence type="ECO:0000313" key="3">
    <source>
        <dbReference type="EMBL" id="MFM9648970.1"/>
    </source>
</evidence>
<dbReference type="InterPro" id="IPR011717">
    <property type="entry name" value="TPR-4"/>
</dbReference>
<proteinExistence type="predicted"/>
<feature type="region of interest" description="Disordered" evidence="1">
    <location>
        <begin position="146"/>
        <end position="169"/>
    </location>
</feature>
<name>A0ABW9IKF3_STRGJ</name>
<dbReference type="PANTHER" id="PTHR46082:SF6">
    <property type="entry name" value="AAA+ ATPASE DOMAIN-CONTAINING PROTEIN-RELATED"/>
    <property type="match status" value="1"/>
</dbReference>
<dbReference type="InterPro" id="IPR053137">
    <property type="entry name" value="NLR-like"/>
</dbReference>
<dbReference type="Gene3D" id="1.25.40.10">
    <property type="entry name" value="Tetratricopeptide repeat domain"/>
    <property type="match status" value="2"/>
</dbReference>
<protein>
    <submittedName>
        <fullName evidence="3">FxSxx-COOH system tetratricopeptide repeat protein</fullName>
    </submittedName>
</protein>
<dbReference type="InterPro" id="IPR027417">
    <property type="entry name" value="P-loop_NTPase"/>
</dbReference>
<dbReference type="GeneID" id="93766815"/>
<dbReference type="SUPFAM" id="SSF48452">
    <property type="entry name" value="TPR-like"/>
    <property type="match status" value="3"/>
</dbReference>